<dbReference type="KEGG" id="err:DVR09_15915"/>
<name>A0A345YJ38_9SPHN</name>
<accession>A0A345YJ38</accession>
<geneLocation type="plasmid" evidence="1 2">
    <name>unnamed</name>
</geneLocation>
<keyword evidence="2" id="KW-1185">Reference proteome</keyword>
<dbReference type="EMBL" id="CP031358">
    <property type="protein sequence ID" value="AXK43940.1"/>
    <property type="molecule type" value="Genomic_DNA"/>
</dbReference>
<reference evidence="1 2" key="1">
    <citation type="submission" date="2018-07" db="EMBL/GenBank/DDBJ databases">
        <title>Genome sequence of Erythrobacter strain YH-07, an antagonistic bacterium isolated from Yellow Sea.</title>
        <authorList>
            <person name="Tang T."/>
            <person name="Liu Q."/>
            <person name="Sun X."/>
        </authorList>
    </citation>
    <scope>NUCLEOTIDE SEQUENCE [LARGE SCALE GENOMIC DNA]</scope>
    <source>
        <strain evidence="1 2">YH-07</strain>
        <plasmid evidence="1 2">unnamed</plasmid>
    </source>
</reference>
<protein>
    <submittedName>
        <fullName evidence="1">Uncharacterized protein</fullName>
    </submittedName>
</protein>
<gene>
    <name evidence="1" type="ORF">DVR09_15915</name>
</gene>
<dbReference type="Proteomes" id="UP000254508">
    <property type="component" value="Plasmid unnamed"/>
</dbReference>
<keyword evidence="1" id="KW-0614">Plasmid</keyword>
<sequence>MGCSLKVAQSESGAAFHPLRFIGEFITAYQVAGGLSAVGLRDLAYRGRVLGNFSEGRADLVIGEGIGREEGGVGIGVLGIDENLAAIHGHLVCRGFIHGEVVAEGLIVFGAYNVLFGGIVASGEG</sequence>
<evidence type="ECO:0000313" key="2">
    <source>
        <dbReference type="Proteomes" id="UP000254508"/>
    </source>
</evidence>
<proteinExistence type="predicted"/>
<evidence type="ECO:0000313" key="1">
    <source>
        <dbReference type="EMBL" id="AXK43940.1"/>
    </source>
</evidence>
<organism evidence="1 2">
    <name type="scientific">Erythrobacter aureus</name>
    <dbReference type="NCBI Taxonomy" id="2182384"/>
    <lineage>
        <taxon>Bacteria</taxon>
        <taxon>Pseudomonadati</taxon>
        <taxon>Pseudomonadota</taxon>
        <taxon>Alphaproteobacteria</taxon>
        <taxon>Sphingomonadales</taxon>
        <taxon>Erythrobacteraceae</taxon>
        <taxon>Erythrobacter/Porphyrobacter group</taxon>
        <taxon>Erythrobacter</taxon>
    </lineage>
</organism>
<dbReference type="AlphaFoldDB" id="A0A345YJ38"/>